<keyword evidence="4" id="KW-0804">Transcription</keyword>
<evidence type="ECO:0000313" key="8">
    <source>
        <dbReference type="EMBL" id="KAL2783410.1"/>
    </source>
</evidence>
<keyword evidence="9" id="KW-1185">Reference proteome</keyword>
<dbReference type="Pfam" id="PF00172">
    <property type="entry name" value="Zn_clus"/>
    <property type="match status" value="1"/>
</dbReference>
<dbReference type="Pfam" id="PF11951">
    <property type="entry name" value="Fungal_trans_2"/>
    <property type="match status" value="1"/>
</dbReference>
<dbReference type="SUPFAM" id="SSF57701">
    <property type="entry name" value="Zn2/Cys6 DNA-binding domain"/>
    <property type="match status" value="1"/>
</dbReference>
<dbReference type="PANTHER" id="PTHR37534">
    <property type="entry name" value="TRANSCRIPTIONAL ACTIVATOR PROTEIN UGA3"/>
    <property type="match status" value="1"/>
</dbReference>
<dbReference type="Gene3D" id="4.10.240.10">
    <property type="entry name" value="Zn(2)-C6 fungal-type DNA-binding domain"/>
    <property type="match status" value="1"/>
</dbReference>
<gene>
    <name evidence="8" type="ORF">BJX66DRAFT_344964</name>
</gene>
<proteinExistence type="predicted"/>
<organism evidence="8 9">
    <name type="scientific">Aspergillus keveii</name>
    <dbReference type="NCBI Taxonomy" id="714993"/>
    <lineage>
        <taxon>Eukaryota</taxon>
        <taxon>Fungi</taxon>
        <taxon>Dikarya</taxon>
        <taxon>Ascomycota</taxon>
        <taxon>Pezizomycotina</taxon>
        <taxon>Eurotiomycetes</taxon>
        <taxon>Eurotiomycetidae</taxon>
        <taxon>Eurotiales</taxon>
        <taxon>Aspergillaceae</taxon>
        <taxon>Aspergillus</taxon>
        <taxon>Aspergillus subgen. Nidulantes</taxon>
    </lineage>
</organism>
<evidence type="ECO:0000256" key="6">
    <source>
        <dbReference type="SAM" id="MobiDB-lite"/>
    </source>
</evidence>
<comment type="caution">
    <text evidence="8">The sequence shown here is derived from an EMBL/GenBank/DDBJ whole genome shotgun (WGS) entry which is preliminary data.</text>
</comment>
<evidence type="ECO:0000256" key="5">
    <source>
        <dbReference type="ARBA" id="ARBA00023242"/>
    </source>
</evidence>
<dbReference type="PROSITE" id="PS50048">
    <property type="entry name" value="ZN2_CY6_FUNGAL_2"/>
    <property type="match status" value="1"/>
</dbReference>
<dbReference type="InterPro" id="IPR021858">
    <property type="entry name" value="Fun_TF"/>
</dbReference>
<dbReference type="PROSITE" id="PS00463">
    <property type="entry name" value="ZN2_CY6_FUNGAL_1"/>
    <property type="match status" value="1"/>
</dbReference>
<dbReference type="Proteomes" id="UP001610563">
    <property type="component" value="Unassembled WGS sequence"/>
</dbReference>
<feature type="domain" description="Zn(2)-C6 fungal-type" evidence="7">
    <location>
        <begin position="10"/>
        <end position="40"/>
    </location>
</feature>
<evidence type="ECO:0000256" key="2">
    <source>
        <dbReference type="ARBA" id="ARBA00023015"/>
    </source>
</evidence>
<dbReference type="EMBL" id="JBFTWV010000239">
    <property type="protein sequence ID" value="KAL2783410.1"/>
    <property type="molecule type" value="Genomic_DNA"/>
</dbReference>
<accession>A0ABR4FJK3</accession>
<reference evidence="8 9" key="1">
    <citation type="submission" date="2024-07" db="EMBL/GenBank/DDBJ databases">
        <title>Section-level genome sequencing and comparative genomics of Aspergillus sections Usti and Cavernicolus.</title>
        <authorList>
            <consortium name="Lawrence Berkeley National Laboratory"/>
            <person name="Nybo J.L."/>
            <person name="Vesth T.C."/>
            <person name="Theobald S."/>
            <person name="Frisvad J.C."/>
            <person name="Larsen T.O."/>
            <person name="Kjaerboelling I."/>
            <person name="Rothschild-Mancinelli K."/>
            <person name="Lyhne E.K."/>
            <person name="Kogle M.E."/>
            <person name="Barry K."/>
            <person name="Clum A."/>
            <person name="Na H."/>
            <person name="Ledsgaard L."/>
            <person name="Lin J."/>
            <person name="Lipzen A."/>
            <person name="Kuo A."/>
            <person name="Riley R."/>
            <person name="Mondo S."/>
            <person name="Labutti K."/>
            <person name="Haridas S."/>
            <person name="Pangalinan J."/>
            <person name="Salamov A.A."/>
            <person name="Simmons B.A."/>
            <person name="Magnuson J.K."/>
            <person name="Chen J."/>
            <person name="Drula E."/>
            <person name="Henrissat B."/>
            <person name="Wiebenga A."/>
            <person name="Lubbers R.J."/>
            <person name="Gomes A.C."/>
            <person name="Makela M.R."/>
            <person name="Stajich J."/>
            <person name="Grigoriev I.V."/>
            <person name="Mortensen U.H."/>
            <person name="De Vries R.P."/>
            <person name="Baker S.E."/>
            <person name="Andersen M.R."/>
        </authorList>
    </citation>
    <scope>NUCLEOTIDE SEQUENCE [LARGE SCALE GENOMIC DNA]</scope>
    <source>
        <strain evidence="8 9">CBS 209.92</strain>
    </source>
</reference>
<protein>
    <submittedName>
        <fullName evidence="8">Fungal-specific transcription factor domain-containing protein</fullName>
    </submittedName>
</protein>
<comment type="subcellular location">
    <subcellularLocation>
        <location evidence="1">Nucleus</location>
    </subcellularLocation>
</comment>
<feature type="region of interest" description="Disordered" evidence="6">
    <location>
        <begin position="86"/>
        <end position="108"/>
    </location>
</feature>
<evidence type="ECO:0000259" key="7">
    <source>
        <dbReference type="PROSITE" id="PS50048"/>
    </source>
</evidence>
<name>A0ABR4FJK3_9EURO</name>
<dbReference type="CDD" id="cd00067">
    <property type="entry name" value="GAL4"/>
    <property type="match status" value="1"/>
</dbReference>
<dbReference type="SMART" id="SM00066">
    <property type="entry name" value="GAL4"/>
    <property type="match status" value="1"/>
</dbReference>
<evidence type="ECO:0000256" key="3">
    <source>
        <dbReference type="ARBA" id="ARBA00023125"/>
    </source>
</evidence>
<evidence type="ECO:0000256" key="1">
    <source>
        <dbReference type="ARBA" id="ARBA00004123"/>
    </source>
</evidence>
<dbReference type="PANTHER" id="PTHR37534:SF7">
    <property type="entry name" value="TRANSCRIPTIONAL ACTIVATOR PROTEIN UGA3"/>
    <property type="match status" value="1"/>
</dbReference>
<dbReference type="InterPro" id="IPR036864">
    <property type="entry name" value="Zn2-C6_fun-type_DNA-bd_sf"/>
</dbReference>
<sequence>MTKGSRSRNGCSNCRRRKRRCDEGKPVCSTCARTGAECVYPAAQSASTALKFVIAASHPHYTVPIVGKSRFLHMTLREIETCEQKFRDDDSDPAHHQPDKLCGKRQTSPNDHLPQALSLFKLSPISASSTAVEIPLIQYYAEVISTSRVYIQTSRNPFSFSVVPRVISSHGPLRCMVLALSAAEWSQRFETNASYYRSLSMNYKIRALRELQQRFDIAEQSEENLLTCLLMTTLEIAEGSQPAWLKHLQGAFALLETFYASIDPGVSKFVITYFRFRYIMMKTTEPKVLAGLHNGDSSDLCHDRIIGFLTETDATSPFFRASDNAVDELIGCSTEIVHIINEITALSVAMSRETTTDSRIRLHAEGQLFERRIKAMSGQTLDHVNDYLLKSAEAFRIAAQIYLRLVCYNMSIADPSILQLHKNLCGCLQTVIVQGSPRRSFPMWPLFIAGCTSAYDTQRKTIIDLFEVVNSQWPISNIAAVWTAVKTVWHSRDLELCTPATSSCKQQDWQDVIHRFGWKLALS</sequence>
<feature type="compositionally biased region" description="Basic and acidic residues" evidence="6">
    <location>
        <begin position="86"/>
        <end position="102"/>
    </location>
</feature>
<keyword evidence="2" id="KW-0805">Transcription regulation</keyword>
<dbReference type="InterPro" id="IPR001138">
    <property type="entry name" value="Zn2Cys6_DnaBD"/>
</dbReference>
<keyword evidence="3" id="KW-0238">DNA-binding</keyword>
<keyword evidence="5" id="KW-0539">Nucleus</keyword>
<evidence type="ECO:0000313" key="9">
    <source>
        <dbReference type="Proteomes" id="UP001610563"/>
    </source>
</evidence>
<evidence type="ECO:0000256" key="4">
    <source>
        <dbReference type="ARBA" id="ARBA00023163"/>
    </source>
</evidence>